<dbReference type="AlphaFoldDB" id="A0A6J4TE73"/>
<evidence type="ECO:0000256" key="7">
    <source>
        <dbReference type="ARBA" id="ARBA00022801"/>
    </source>
</evidence>
<dbReference type="Pfam" id="PF07943">
    <property type="entry name" value="PBP5_C"/>
    <property type="match status" value="1"/>
</dbReference>
<evidence type="ECO:0000256" key="14">
    <source>
        <dbReference type="RuleBase" id="RU004016"/>
    </source>
</evidence>
<protein>
    <recommendedName>
        <fullName evidence="3">serine-type D-Ala-D-Ala carboxypeptidase</fullName>
        <ecNumber evidence="3">3.4.16.4</ecNumber>
    </recommendedName>
</protein>
<keyword evidence="4 16" id="KW-0121">Carboxypeptidase</keyword>
<dbReference type="GO" id="GO:0071555">
    <property type="term" value="P:cell wall organization"/>
    <property type="evidence" value="ECO:0007669"/>
    <property type="project" value="UniProtKB-KW"/>
</dbReference>
<keyword evidence="7 16" id="KW-0378">Hydrolase</keyword>
<dbReference type="PANTHER" id="PTHR21581:SF33">
    <property type="entry name" value="D-ALANYL-D-ALANINE CARBOXYPEPTIDASE DACB"/>
    <property type="match status" value="1"/>
</dbReference>
<dbReference type="SMART" id="SM00936">
    <property type="entry name" value="PBP5_C"/>
    <property type="match status" value="1"/>
</dbReference>
<comment type="similarity">
    <text evidence="2 14">Belongs to the peptidase S11 family.</text>
</comment>
<dbReference type="PRINTS" id="PR00725">
    <property type="entry name" value="DADACBPTASE1"/>
</dbReference>
<dbReference type="Pfam" id="PF00768">
    <property type="entry name" value="Peptidase_S11"/>
    <property type="match status" value="1"/>
</dbReference>
<dbReference type="EC" id="3.4.16.4" evidence="3"/>
<evidence type="ECO:0000256" key="11">
    <source>
        <dbReference type="ARBA" id="ARBA00034000"/>
    </source>
</evidence>
<comment type="catalytic activity">
    <reaction evidence="11">
        <text>Preferential cleavage: (Ac)2-L-Lys-D-Ala-|-D-Ala. Also transpeptidation of peptidyl-alanyl moieties that are N-acyl substituents of D-alanine.</text>
        <dbReference type="EC" id="3.4.16.4"/>
    </reaction>
</comment>
<keyword evidence="6" id="KW-0732">Signal</keyword>
<evidence type="ECO:0000256" key="12">
    <source>
        <dbReference type="PIRSR" id="PIRSR618044-1"/>
    </source>
</evidence>
<evidence type="ECO:0000256" key="5">
    <source>
        <dbReference type="ARBA" id="ARBA00022670"/>
    </source>
</evidence>
<dbReference type="InterPro" id="IPR012907">
    <property type="entry name" value="Peptidase_S11_C"/>
</dbReference>
<dbReference type="PANTHER" id="PTHR21581">
    <property type="entry name" value="D-ALANYL-D-ALANINE CARBOXYPEPTIDASE"/>
    <property type="match status" value="1"/>
</dbReference>
<feature type="active site" description="Acyl-ester intermediate" evidence="12">
    <location>
        <position position="96"/>
    </location>
</feature>
<keyword evidence="10" id="KW-0961">Cell wall biogenesis/degradation</keyword>
<evidence type="ECO:0000259" key="15">
    <source>
        <dbReference type="SMART" id="SM00936"/>
    </source>
</evidence>
<proteinExistence type="inferred from homology"/>
<keyword evidence="5" id="KW-0645">Protease</keyword>
<evidence type="ECO:0000256" key="2">
    <source>
        <dbReference type="ARBA" id="ARBA00007164"/>
    </source>
</evidence>
<dbReference type="GO" id="GO:0009002">
    <property type="term" value="F:serine-type D-Ala-D-Ala carboxypeptidase activity"/>
    <property type="evidence" value="ECO:0007669"/>
    <property type="project" value="UniProtKB-EC"/>
</dbReference>
<dbReference type="InterPro" id="IPR012338">
    <property type="entry name" value="Beta-lactam/transpept-like"/>
</dbReference>
<evidence type="ECO:0000256" key="1">
    <source>
        <dbReference type="ARBA" id="ARBA00004752"/>
    </source>
</evidence>
<dbReference type="SUPFAM" id="SSF56601">
    <property type="entry name" value="beta-lactamase/transpeptidase-like"/>
    <property type="match status" value="1"/>
</dbReference>
<feature type="binding site" evidence="13">
    <location>
        <position position="266"/>
    </location>
    <ligand>
        <name>substrate</name>
    </ligand>
</feature>
<evidence type="ECO:0000256" key="4">
    <source>
        <dbReference type="ARBA" id="ARBA00022645"/>
    </source>
</evidence>
<evidence type="ECO:0000256" key="13">
    <source>
        <dbReference type="PIRSR" id="PIRSR618044-2"/>
    </source>
</evidence>
<dbReference type="UniPathway" id="UPA00219"/>
<evidence type="ECO:0000256" key="6">
    <source>
        <dbReference type="ARBA" id="ARBA00022729"/>
    </source>
</evidence>
<dbReference type="InterPro" id="IPR018044">
    <property type="entry name" value="Peptidase_S11"/>
</dbReference>
<dbReference type="InterPro" id="IPR001967">
    <property type="entry name" value="Peptidase_S11_N"/>
</dbReference>
<accession>A0A6J4TE73</accession>
<name>A0A6J4TE73_9ACTN</name>
<comment type="pathway">
    <text evidence="1">Cell wall biogenesis; peptidoglycan biosynthesis.</text>
</comment>
<dbReference type="Gene3D" id="3.40.710.10">
    <property type="entry name" value="DD-peptidase/beta-lactamase superfamily"/>
    <property type="match status" value="1"/>
</dbReference>
<evidence type="ECO:0000256" key="10">
    <source>
        <dbReference type="ARBA" id="ARBA00023316"/>
    </source>
</evidence>
<dbReference type="EMBL" id="CADCVM010000401">
    <property type="protein sequence ID" value="CAA9521084.1"/>
    <property type="molecule type" value="Genomic_DNA"/>
</dbReference>
<dbReference type="GO" id="GO:0006508">
    <property type="term" value="P:proteolysis"/>
    <property type="evidence" value="ECO:0007669"/>
    <property type="project" value="UniProtKB-KW"/>
</dbReference>
<keyword evidence="9" id="KW-0573">Peptidoglycan synthesis</keyword>
<feature type="domain" description="Peptidase S11 D-Ala-D-Ala carboxypeptidase A C-terminal" evidence="15">
    <location>
        <begin position="316"/>
        <end position="404"/>
    </location>
</feature>
<organism evidence="16">
    <name type="scientific">uncultured Rubrobacteraceae bacterium</name>
    <dbReference type="NCBI Taxonomy" id="349277"/>
    <lineage>
        <taxon>Bacteria</taxon>
        <taxon>Bacillati</taxon>
        <taxon>Actinomycetota</taxon>
        <taxon>Rubrobacteria</taxon>
        <taxon>Rubrobacterales</taxon>
        <taxon>Rubrobacteraceae</taxon>
        <taxon>environmental samples</taxon>
    </lineage>
</organism>
<evidence type="ECO:0000256" key="3">
    <source>
        <dbReference type="ARBA" id="ARBA00012448"/>
    </source>
</evidence>
<feature type="active site" description="Proton acceptor" evidence="12">
    <location>
        <position position="99"/>
    </location>
</feature>
<feature type="non-terminal residue" evidence="16">
    <location>
        <position position="1"/>
    </location>
</feature>
<feature type="active site" evidence="12">
    <location>
        <position position="155"/>
    </location>
</feature>
<keyword evidence="8" id="KW-0133">Cell shape</keyword>
<reference evidence="16" key="1">
    <citation type="submission" date="2020-02" db="EMBL/GenBank/DDBJ databases">
        <authorList>
            <person name="Meier V. D."/>
        </authorList>
    </citation>
    <scope>NUCLEOTIDE SEQUENCE</scope>
    <source>
        <strain evidence="16">AVDCRST_MAG05</strain>
    </source>
</reference>
<dbReference type="GO" id="GO:0008360">
    <property type="term" value="P:regulation of cell shape"/>
    <property type="evidence" value="ECO:0007669"/>
    <property type="project" value="UniProtKB-KW"/>
</dbReference>
<sequence>RWCKMIRAAAGGNTGAQKGRWRLRRRTRRTYGTTTLILLFLALLFLSPQGPAAAQGNGPNPDGAPKIDASSWALVDRETGLYLAGKEPDKRLPIASTTKVMVALVALEDGARLDEEVTVSENAASYAGGVYSAAGLYPYDTVSVRELLEATLVPSGTDAVYALAEHLGGGSVEEFVGEMNAKAEEMGLKNTHFENPAGLDNRGHFSSAEDLARITREAMEYPEFREIVGKTGVTITTQDREIPLDTTNLLIAPNSGYDYEPANGVKTGTSPAAGPSLISSAQNGEESYVAVVLDASGDLYRFEASQAALEYGFGDFGERALVERDAPFEKLQLPYRREESVQLVAERAISGLGGPGLKVERRVETENEAPPSAEAGQELGTVEVFVDGRSAGTSPLVAARGYEEAGLWQRIRYWSSGAASGVSNWISNTAEG</sequence>
<dbReference type="GO" id="GO:0009252">
    <property type="term" value="P:peptidoglycan biosynthetic process"/>
    <property type="evidence" value="ECO:0007669"/>
    <property type="project" value="UniProtKB-UniPathway"/>
</dbReference>
<evidence type="ECO:0000256" key="9">
    <source>
        <dbReference type="ARBA" id="ARBA00022984"/>
    </source>
</evidence>
<evidence type="ECO:0000313" key="16">
    <source>
        <dbReference type="EMBL" id="CAA9521084.1"/>
    </source>
</evidence>
<gene>
    <name evidence="16" type="ORF">AVDCRST_MAG05-3618</name>
</gene>
<evidence type="ECO:0000256" key="8">
    <source>
        <dbReference type="ARBA" id="ARBA00022960"/>
    </source>
</evidence>